<keyword evidence="2 4" id="KW-0479">Metal-binding</keyword>
<feature type="domain" description="Cytochrome c" evidence="6">
    <location>
        <begin position="20"/>
        <end position="124"/>
    </location>
</feature>
<dbReference type="Pfam" id="PF13442">
    <property type="entry name" value="Cytochrome_CBB3"/>
    <property type="match status" value="1"/>
</dbReference>
<dbReference type="InterPro" id="IPR009056">
    <property type="entry name" value="Cyt_c-like_dom"/>
</dbReference>
<keyword evidence="3 4" id="KW-0408">Iron</keyword>
<evidence type="ECO:0000313" key="7">
    <source>
        <dbReference type="EMBL" id="CAB3976421.1"/>
    </source>
</evidence>
<accession>A0A6J5JXW3</accession>
<evidence type="ECO:0000256" key="5">
    <source>
        <dbReference type="SAM" id="SignalP"/>
    </source>
</evidence>
<dbReference type="AlphaFoldDB" id="A0A6J5JXW3"/>
<evidence type="ECO:0000256" key="2">
    <source>
        <dbReference type="ARBA" id="ARBA00022723"/>
    </source>
</evidence>
<dbReference type="EMBL" id="LR794158">
    <property type="protein sequence ID" value="CAB3976421.1"/>
    <property type="molecule type" value="Genomic_DNA"/>
</dbReference>
<proteinExistence type="predicted"/>
<dbReference type="SUPFAM" id="SSF46626">
    <property type="entry name" value="Cytochrome c"/>
    <property type="match status" value="1"/>
</dbReference>
<keyword evidence="1 4" id="KW-0349">Heme</keyword>
<organism evidence="7 8">
    <name type="scientific">Candidatus Azoamicus ciliaticola</name>
    <dbReference type="NCBI Taxonomy" id="2652803"/>
    <lineage>
        <taxon>Bacteria</taxon>
        <taxon>Pseudomonadati</taxon>
        <taxon>Pseudomonadota</taxon>
        <taxon>Gammaproteobacteria</taxon>
        <taxon>Candidatus Azoamicaceae</taxon>
        <taxon>Candidatus Azoamicus</taxon>
    </lineage>
</organism>
<evidence type="ECO:0000256" key="4">
    <source>
        <dbReference type="PROSITE-ProRule" id="PRU00433"/>
    </source>
</evidence>
<dbReference type="PROSITE" id="PS51007">
    <property type="entry name" value="CYTC"/>
    <property type="match status" value="1"/>
</dbReference>
<feature type="chain" id="PRO_5026973292" evidence="5">
    <location>
        <begin position="21"/>
        <end position="124"/>
    </location>
</feature>
<sequence>MRILYLIFSFVLFFSFSLSAESGSGKDIFDRYCTVCHSPGMASMFGAPAAQDLSAWNERKKLAYDRAVEKNSIVADKPKDWNSINELLETAKSGTDKGMPPKGTCSDCTDENLVSVIEFMSSSE</sequence>
<reference evidence="7 8" key="1">
    <citation type="submission" date="2020-04" db="EMBL/GenBank/DDBJ databases">
        <authorList>
            <person name="Graf S J."/>
        </authorList>
    </citation>
    <scope>NUCLEOTIDE SEQUENCE [LARGE SCALE GENOMIC DNA]</scope>
    <source>
        <strain evidence="7">1</strain>
    </source>
</reference>
<evidence type="ECO:0000313" key="8">
    <source>
        <dbReference type="Proteomes" id="UP000509549"/>
    </source>
</evidence>
<gene>
    <name evidence="7" type="ORF">ESZ_00227</name>
</gene>
<dbReference type="InterPro" id="IPR036909">
    <property type="entry name" value="Cyt_c-like_dom_sf"/>
</dbReference>
<evidence type="ECO:0000256" key="3">
    <source>
        <dbReference type="ARBA" id="ARBA00023004"/>
    </source>
</evidence>
<dbReference type="PANTHER" id="PTHR40942">
    <property type="match status" value="1"/>
</dbReference>
<dbReference type="Proteomes" id="UP000509549">
    <property type="component" value="Chromosome"/>
</dbReference>
<evidence type="ECO:0000256" key="1">
    <source>
        <dbReference type="ARBA" id="ARBA00022617"/>
    </source>
</evidence>
<dbReference type="PANTHER" id="PTHR40942:SF4">
    <property type="entry name" value="CYTOCHROME C5"/>
    <property type="match status" value="1"/>
</dbReference>
<dbReference type="RefSeq" id="WP_176604949.1">
    <property type="nucleotide sequence ID" value="NZ_LR794158.1"/>
</dbReference>
<protein>
    <submittedName>
        <fullName evidence="7">Cytochrome c5</fullName>
    </submittedName>
</protein>
<evidence type="ECO:0000259" key="6">
    <source>
        <dbReference type="PROSITE" id="PS51007"/>
    </source>
</evidence>
<name>A0A6J5JXW3_9GAMM</name>
<dbReference type="Gene3D" id="1.10.760.10">
    <property type="entry name" value="Cytochrome c-like domain"/>
    <property type="match status" value="2"/>
</dbReference>
<dbReference type="GO" id="GO:0009055">
    <property type="term" value="F:electron transfer activity"/>
    <property type="evidence" value="ECO:0007669"/>
    <property type="project" value="InterPro"/>
</dbReference>
<dbReference type="GO" id="GO:0020037">
    <property type="term" value="F:heme binding"/>
    <property type="evidence" value="ECO:0007669"/>
    <property type="project" value="InterPro"/>
</dbReference>
<keyword evidence="8" id="KW-1185">Reference proteome</keyword>
<feature type="signal peptide" evidence="5">
    <location>
        <begin position="1"/>
        <end position="20"/>
    </location>
</feature>
<dbReference type="KEGG" id="acil:ESZ_00227"/>
<keyword evidence="5" id="KW-0732">Signal</keyword>
<dbReference type="GO" id="GO:0046872">
    <property type="term" value="F:metal ion binding"/>
    <property type="evidence" value="ECO:0007669"/>
    <property type="project" value="UniProtKB-KW"/>
</dbReference>